<dbReference type="Proteomes" id="UP000247702">
    <property type="component" value="Unassembled WGS sequence"/>
</dbReference>
<proteinExistence type="predicted"/>
<keyword evidence="2" id="KW-1185">Reference proteome</keyword>
<gene>
    <name evidence="1" type="ORF">RclHR1_06490015</name>
</gene>
<sequence>MTTNNYLQSFVFNNCLNLILDYLKDKKEILFSCLLVNRLFCQHVIPYLWSSPFDLETNPDKHKLILRTYISCLCEEEQQQLINFQIEHEILSTPRDYPKYLKKFSNQHIQDAVEKFTSTEGKVEQTDMTNTKHKISKLLCKFMTNLLINRTKGFTYVEIIRNSSDLNLVDIDYTIFPRLSQALSRLEVFEFSGVFSQEIFQLFKDFAQHLNTIENLSILLQPQDEALEISRAIAKLIRSQTKLTSFTITQYWDNDISSEIYSAINSQSNYLNYLRIEGLSDVQQLLTVLQNCNNLETLQLWELGEIDNDSLFHLRYPGFRIESIKYLYCDGYYPNNSTLTTVELFLRICSQNLRMLWLGHVTKEIFQDIGEYFPNLNYLSLKIYEEELLDLTKFLSSMPLENLMLSIIPNLRDNNLFNINNTALGFTTSSIMKLVKAIPITLRYFGIDFIMNRQDFKFFFDNLRVPLNQLAILAILENLNHDYMLMAVIDYAKRVESLKELIYDQSYDHINFSEEMLEKARTVIPKISVIKRGKLSIYSKFKINDWIKYLNLLIK</sequence>
<organism evidence="1 2">
    <name type="scientific">Rhizophagus clarus</name>
    <dbReference type="NCBI Taxonomy" id="94130"/>
    <lineage>
        <taxon>Eukaryota</taxon>
        <taxon>Fungi</taxon>
        <taxon>Fungi incertae sedis</taxon>
        <taxon>Mucoromycota</taxon>
        <taxon>Glomeromycotina</taxon>
        <taxon>Glomeromycetes</taxon>
        <taxon>Glomerales</taxon>
        <taxon>Glomeraceae</taxon>
        <taxon>Rhizophagus</taxon>
    </lineage>
</organism>
<protein>
    <recommendedName>
        <fullName evidence="3">F-box domain-containing protein</fullName>
    </recommendedName>
</protein>
<dbReference type="AlphaFoldDB" id="A0A2Z6S8W5"/>
<comment type="caution">
    <text evidence="1">The sequence shown here is derived from an EMBL/GenBank/DDBJ whole genome shotgun (WGS) entry which is preliminary data.</text>
</comment>
<accession>A0A2Z6S8W5</accession>
<name>A0A2Z6S8W5_9GLOM</name>
<dbReference type="Gene3D" id="3.80.10.10">
    <property type="entry name" value="Ribonuclease Inhibitor"/>
    <property type="match status" value="1"/>
</dbReference>
<dbReference type="InterPro" id="IPR032675">
    <property type="entry name" value="LRR_dom_sf"/>
</dbReference>
<evidence type="ECO:0008006" key="3">
    <source>
        <dbReference type="Google" id="ProtNLM"/>
    </source>
</evidence>
<dbReference type="EMBL" id="BEXD01004036">
    <property type="protein sequence ID" value="GBC05880.1"/>
    <property type="molecule type" value="Genomic_DNA"/>
</dbReference>
<reference evidence="1 2" key="1">
    <citation type="submission" date="2017-11" db="EMBL/GenBank/DDBJ databases">
        <title>The genome of Rhizophagus clarus HR1 reveals common genetic basis of auxotrophy among arbuscular mycorrhizal fungi.</title>
        <authorList>
            <person name="Kobayashi Y."/>
        </authorList>
    </citation>
    <scope>NUCLEOTIDE SEQUENCE [LARGE SCALE GENOMIC DNA]</scope>
    <source>
        <strain evidence="1 2">HR1</strain>
    </source>
</reference>
<evidence type="ECO:0000313" key="1">
    <source>
        <dbReference type="EMBL" id="GBC05880.1"/>
    </source>
</evidence>
<dbReference type="SUPFAM" id="SSF52047">
    <property type="entry name" value="RNI-like"/>
    <property type="match status" value="1"/>
</dbReference>
<evidence type="ECO:0000313" key="2">
    <source>
        <dbReference type="Proteomes" id="UP000247702"/>
    </source>
</evidence>